<accession>A0A7I9VDV7</accession>
<dbReference type="EMBL" id="BJOV01000005">
    <property type="protein sequence ID" value="GEE03494.1"/>
    <property type="molecule type" value="Genomic_DNA"/>
</dbReference>
<sequence length="330" mass="35207">MYVDTGYLLASAATRTTGTSLRSGINVEYGKLVKALITTAEALSGLPVLRVYWYDSATNGVPSHLQERIGELAKVKLRLGRFGFNGEQKGVDLRIGLDLVTHARNNASDVFFLVSGDDDLTEAVEEAQVHGVQVVVLGVPNAEDRPHGVNKHLIRAADDLHTIDAALIDGAVIKIDRHAAPDASCPAAESPTPAPKPGPAPAAPKPTARTPLDVANHRSATPVPTPAPPRPSGVLAYSSSTGSSGHVMPGYDLDAHDSTIEPVVDRVLSSFLESAGPAERHEVVAARPSIPRDIDRALLIDASEALDMDDLDEGVRHRLRAKFWELYDAR</sequence>
<evidence type="ECO:0000313" key="4">
    <source>
        <dbReference type="Proteomes" id="UP000444960"/>
    </source>
</evidence>
<dbReference type="Gene3D" id="3.40.50.1010">
    <property type="entry name" value="5'-nuclease"/>
    <property type="match status" value="1"/>
</dbReference>
<reference evidence="4" key="1">
    <citation type="submission" date="2019-06" db="EMBL/GenBank/DDBJ databases">
        <title>Gordonia isolated from sludge of a wastewater treatment plant.</title>
        <authorList>
            <person name="Tamura T."/>
            <person name="Aoyama K."/>
            <person name="Kang Y."/>
            <person name="Saito S."/>
            <person name="Akiyama N."/>
            <person name="Yazawa K."/>
            <person name="Gonoi T."/>
            <person name="Mikami Y."/>
        </authorList>
    </citation>
    <scope>NUCLEOTIDE SEQUENCE [LARGE SCALE GENOMIC DNA]</scope>
    <source>
        <strain evidence="4">NBRC 107696</strain>
    </source>
</reference>
<comment type="caution">
    <text evidence="3">The sequence shown here is derived from an EMBL/GenBank/DDBJ whole genome shotgun (WGS) entry which is preliminary data.</text>
</comment>
<feature type="domain" description="NYN" evidence="2">
    <location>
        <begin position="31"/>
        <end position="163"/>
    </location>
</feature>
<dbReference type="InterPro" id="IPR021139">
    <property type="entry name" value="NYN"/>
</dbReference>
<feature type="compositionally biased region" description="Pro residues" evidence="1">
    <location>
        <begin position="192"/>
        <end position="204"/>
    </location>
</feature>
<dbReference type="Pfam" id="PF01936">
    <property type="entry name" value="NYN"/>
    <property type="match status" value="1"/>
</dbReference>
<keyword evidence="4" id="KW-1185">Reference proteome</keyword>
<dbReference type="Proteomes" id="UP000444960">
    <property type="component" value="Unassembled WGS sequence"/>
</dbReference>
<protein>
    <recommendedName>
        <fullName evidence="2">NYN domain-containing protein</fullName>
    </recommendedName>
</protein>
<name>A0A7I9VDV7_9ACTN</name>
<evidence type="ECO:0000259" key="2">
    <source>
        <dbReference type="Pfam" id="PF01936"/>
    </source>
</evidence>
<evidence type="ECO:0000313" key="3">
    <source>
        <dbReference type="EMBL" id="GEE03494.1"/>
    </source>
</evidence>
<dbReference type="GO" id="GO:0004540">
    <property type="term" value="F:RNA nuclease activity"/>
    <property type="evidence" value="ECO:0007669"/>
    <property type="project" value="InterPro"/>
</dbReference>
<feature type="region of interest" description="Disordered" evidence="1">
    <location>
        <begin position="182"/>
        <end position="241"/>
    </location>
</feature>
<proteinExistence type="predicted"/>
<dbReference type="AlphaFoldDB" id="A0A7I9VDV7"/>
<gene>
    <name evidence="3" type="ORF">nbrc107696_39400</name>
</gene>
<evidence type="ECO:0000256" key="1">
    <source>
        <dbReference type="SAM" id="MobiDB-lite"/>
    </source>
</evidence>
<organism evidence="3 4">
    <name type="scientific">Gordonia spumicola</name>
    <dbReference type="NCBI Taxonomy" id="589161"/>
    <lineage>
        <taxon>Bacteria</taxon>
        <taxon>Bacillati</taxon>
        <taxon>Actinomycetota</taxon>
        <taxon>Actinomycetes</taxon>
        <taxon>Mycobacteriales</taxon>
        <taxon>Gordoniaceae</taxon>
        <taxon>Gordonia</taxon>
    </lineage>
</organism>